<dbReference type="AlphaFoldDB" id="A0A0B7MGC2"/>
<name>A0A0B7MGC2_9FIRM</name>
<organism evidence="2 3">
    <name type="scientific">Syntrophaceticus schinkii</name>
    <dbReference type="NCBI Taxonomy" id="499207"/>
    <lineage>
        <taxon>Bacteria</taxon>
        <taxon>Bacillati</taxon>
        <taxon>Bacillota</taxon>
        <taxon>Clostridia</taxon>
        <taxon>Thermoanaerobacterales</taxon>
        <taxon>Thermoanaerobacterales Family III. Incertae Sedis</taxon>
        <taxon>Syntrophaceticus</taxon>
    </lineage>
</organism>
<keyword evidence="3" id="KW-1185">Reference proteome</keyword>
<evidence type="ECO:0000313" key="2">
    <source>
        <dbReference type="EMBL" id="CEO89130.1"/>
    </source>
</evidence>
<accession>A0A0B7MGC2</accession>
<feature type="transmembrane region" description="Helical" evidence="1">
    <location>
        <begin position="61"/>
        <end position="78"/>
    </location>
</feature>
<evidence type="ECO:0000256" key="1">
    <source>
        <dbReference type="SAM" id="Phobius"/>
    </source>
</evidence>
<protein>
    <submittedName>
        <fullName evidence="2">Uncharacterized protein</fullName>
    </submittedName>
</protein>
<keyword evidence="1" id="KW-1133">Transmembrane helix</keyword>
<dbReference type="EMBL" id="CDRZ01000233">
    <property type="protein sequence ID" value="CEO89130.1"/>
    <property type="molecule type" value="Genomic_DNA"/>
</dbReference>
<keyword evidence="1" id="KW-0812">Transmembrane</keyword>
<gene>
    <name evidence="2" type="ORF">SSCH_370028</name>
</gene>
<reference evidence="3" key="1">
    <citation type="submission" date="2015-01" db="EMBL/GenBank/DDBJ databases">
        <authorList>
            <person name="Manzoor Shahid"/>
            <person name="Zubair Saima"/>
        </authorList>
    </citation>
    <scope>NUCLEOTIDE SEQUENCE [LARGE SCALE GENOMIC DNA]</scope>
    <source>
        <strain evidence="3">Sp3</strain>
    </source>
</reference>
<dbReference type="Proteomes" id="UP000046155">
    <property type="component" value="Unassembled WGS sequence"/>
</dbReference>
<proteinExistence type="predicted"/>
<sequence>MSRASALWSSKTSLQELYEVRHLECQADSGACTPPGAGVHGGLGALSHACIHSLDVGWNNLKFVAITAGIFFFMVNNYKKDVLFPGKKHL</sequence>
<evidence type="ECO:0000313" key="3">
    <source>
        <dbReference type="Proteomes" id="UP000046155"/>
    </source>
</evidence>
<keyword evidence="1" id="KW-0472">Membrane</keyword>